<dbReference type="FunFam" id="1.10.8.270:FF:000016">
    <property type="entry name" value="TBC1 domain family member 2A"/>
    <property type="match status" value="1"/>
</dbReference>
<dbReference type="SUPFAM" id="SSF47923">
    <property type="entry name" value="Ypt/Rab-GAP domain of gyp1p"/>
    <property type="match status" value="2"/>
</dbReference>
<evidence type="ECO:0000313" key="3">
    <source>
        <dbReference type="Proteomes" id="UP000316726"/>
    </source>
</evidence>
<dbReference type="InterPro" id="IPR035969">
    <property type="entry name" value="Rab-GAP_TBC_sf"/>
</dbReference>
<keyword evidence="3" id="KW-1185">Reference proteome</keyword>
<dbReference type="PANTHER" id="PTHR47219">
    <property type="entry name" value="RAB GTPASE-ACTIVATING PROTEIN 1-LIKE"/>
    <property type="match status" value="1"/>
</dbReference>
<sequence>MHGVGEVLGYNSAASRRGTLAELQVVRYPTVPSLEQYKNVDVQVGGRLFQQVPPKRRTDLWANLTRMTFTGRESVMKYPGLQAQTVSQKTCGEIEKDIPRTFPDVPGFNDPAGQRRLMRILRSYAALDPEVGYCQGMNFVAGLILKYLPNESEAFGTFCVLMRDRNYRELFLPDMTQLQHRMSQLEGMLPPNISAKLRNCGISPALYAPQWLLSCFSNEFPTTFGARIIDALLGGQTLVAEVLMRVALEIFRAIDFPGQEDFETVLRTVREGPRKWNEQQLSAVLTRALLQQ</sequence>
<dbReference type="GO" id="GO:0031267">
    <property type="term" value="F:small GTPase binding"/>
    <property type="evidence" value="ECO:0007669"/>
    <property type="project" value="TreeGrafter"/>
</dbReference>
<evidence type="ECO:0000259" key="1">
    <source>
        <dbReference type="PROSITE" id="PS50086"/>
    </source>
</evidence>
<dbReference type="AlphaFoldDB" id="A0A5B8MN44"/>
<dbReference type="InterPro" id="IPR050302">
    <property type="entry name" value="Rab_GAP_TBC_domain"/>
</dbReference>
<accession>A0A5B8MN44</accession>
<name>A0A5B8MN44_9CHLO</name>
<dbReference type="OrthoDB" id="294251at2759"/>
<dbReference type="Gene3D" id="1.10.8.270">
    <property type="entry name" value="putative rabgap domain of human tbc1 domain family member 14 like domains"/>
    <property type="match status" value="1"/>
</dbReference>
<reference evidence="2 3" key="1">
    <citation type="submission" date="2018-07" db="EMBL/GenBank/DDBJ databases">
        <title>The complete nuclear genome of the prasinophyte Chloropicon primus (CCMP1205).</title>
        <authorList>
            <person name="Pombert J.-F."/>
            <person name="Otis C."/>
            <person name="Turmel M."/>
            <person name="Lemieux C."/>
        </authorList>
    </citation>
    <scope>NUCLEOTIDE SEQUENCE [LARGE SCALE GENOMIC DNA]</scope>
    <source>
        <strain evidence="2 3">CCMP1205</strain>
    </source>
</reference>
<dbReference type="GO" id="GO:0005096">
    <property type="term" value="F:GTPase activator activity"/>
    <property type="evidence" value="ECO:0007669"/>
    <property type="project" value="TreeGrafter"/>
</dbReference>
<dbReference type="Gene3D" id="1.10.472.80">
    <property type="entry name" value="Ypt/Rab-GAP domain of gyp1p, domain 3"/>
    <property type="match status" value="1"/>
</dbReference>
<proteinExistence type="predicted"/>
<feature type="domain" description="Rab-GAP TBC" evidence="1">
    <location>
        <begin position="51"/>
        <end position="236"/>
    </location>
</feature>
<dbReference type="EMBL" id="CP031038">
    <property type="protein sequence ID" value="QDZ21464.1"/>
    <property type="molecule type" value="Genomic_DNA"/>
</dbReference>
<dbReference type="SMART" id="SM00164">
    <property type="entry name" value="TBC"/>
    <property type="match status" value="1"/>
</dbReference>
<dbReference type="InterPro" id="IPR000195">
    <property type="entry name" value="Rab-GAP-TBC_dom"/>
</dbReference>
<dbReference type="PROSITE" id="PS50086">
    <property type="entry name" value="TBC_RABGAP"/>
    <property type="match status" value="1"/>
</dbReference>
<protein>
    <submittedName>
        <fullName evidence="2">Rab-GTPase-TBC domain-containing protein</fullName>
    </submittedName>
</protein>
<evidence type="ECO:0000313" key="2">
    <source>
        <dbReference type="EMBL" id="QDZ21464.1"/>
    </source>
</evidence>
<dbReference type="Pfam" id="PF00566">
    <property type="entry name" value="RabGAP-TBC"/>
    <property type="match status" value="1"/>
</dbReference>
<dbReference type="PANTHER" id="PTHR47219:SF9">
    <property type="entry name" value="GTPASE ACTIVATING PROTEIN AND CENTROSOME-ASSOCIATED, ISOFORM B"/>
    <property type="match status" value="1"/>
</dbReference>
<dbReference type="Proteomes" id="UP000316726">
    <property type="component" value="Chromosome 5"/>
</dbReference>
<dbReference type="STRING" id="1764295.A0A5B8MN44"/>
<gene>
    <name evidence="2" type="ORF">A3770_05p39820</name>
</gene>
<organism evidence="2 3">
    <name type="scientific">Chloropicon primus</name>
    <dbReference type="NCBI Taxonomy" id="1764295"/>
    <lineage>
        <taxon>Eukaryota</taxon>
        <taxon>Viridiplantae</taxon>
        <taxon>Chlorophyta</taxon>
        <taxon>Chloropicophyceae</taxon>
        <taxon>Chloropicales</taxon>
        <taxon>Chloropicaceae</taxon>
        <taxon>Chloropicon</taxon>
    </lineage>
</organism>